<sequence length="834" mass="93410">MSEPLSRFTRIPRQNDEGKPTVTYRENRRLQARSMSPSPRLILVAGDVSYEYMLYPMTPPGSRDGKSNGVHNTLEVSDESSASSSLVIRTGKADLVAQLLSAAAPLYAVEVLGPSLQPPGLHCLSHNASAICDLSMSESDLGEDLKYNVSTSRQIGNAPVWHSPPIDKATIAPASTVVISGSGTKDLEQALDFFQRVRPRYIIHHMTRPLAQGPLWDMIRNGPMTRDGVPEPDYLAVVIDADDLRAEGIALSKSLSWEATAEDFIRNLGSNGRLDTLVTCPNLIVRFGNEGVIHHRGRDAVDPKLYYHPQRMERERKKGDRPEMHAAISIPSSRISSGERWSIMDSVTGDPAELARQIVTHGPEKALAACPVQRFAGLLSTDRSEQESLRAVVDAMHERVEAKTPQPTSIGILGPPGSGKKFTTSNIAEYVAGDRPVQRLTYNTRLLKSEDFVAACHTIRDHTASGQLTIVSFENFEAALQPGHALLNDFLVMMREGIFADRGQVHSIGAPLIFFLVNQEHGMLLGTPTPITPTASEFKDRPAIGEAALLDHLHGIVRVTGPNQISAEDKTFPVRRAIMLRQMLKQRHPHLESAKGQMRVEEGVLHALLLVPHYKHGLRSLEKIISTSRLSGKNKFDVAALPPEEQIQLYVDGRIFMSYLRSPKLQPSLREKLAQGLFETYKKRRESMCKSDAEREALESDRSMRDWDELAPELKESTRAQADDIPRKLRAMDCFMLNDTTRGAPLIPVPQFSEDELDILSEMEHERFNSERLQRQWRMGPRNSKQRTTPFLVPWRDLTQEWKDVDRVMVECVPAILEKAGWRIYRMENDVELE</sequence>
<evidence type="ECO:0008006" key="4">
    <source>
        <dbReference type="Google" id="ProtNLM"/>
    </source>
</evidence>
<proteinExistence type="predicted"/>
<gene>
    <name evidence="2" type="ORF">D0864_12907</name>
</gene>
<reference evidence="2 3" key="1">
    <citation type="journal article" date="2018" name="BMC Genomics">
        <title>Genomic evidence for intraspecific hybridization in a clonal and extremely halotolerant yeast.</title>
        <authorList>
            <person name="Gostincar C."/>
            <person name="Stajich J.E."/>
            <person name="Zupancic J."/>
            <person name="Zalar P."/>
            <person name="Gunde-Cimerman N."/>
        </authorList>
    </citation>
    <scope>NUCLEOTIDE SEQUENCE [LARGE SCALE GENOMIC DNA]</scope>
    <source>
        <strain evidence="2 3">EXF-10513</strain>
    </source>
</reference>
<feature type="region of interest" description="Disordered" evidence="1">
    <location>
        <begin position="1"/>
        <end position="20"/>
    </location>
</feature>
<organism evidence="2 3">
    <name type="scientific">Hortaea werneckii</name>
    <name type="common">Black yeast</name>
    <name type="synonym">Cladosporium werneckii</name>
    <dbReference type="NCBI Taxonomy" id="91943"/>
    <lineage>
        <taxon>Eukaryota</taxon>
        <taxon>Fungi</taxon>
        <taxon>Dikarya</taxon>
        <taxon>Ascomycota</taxon>
        <taxon>Pezizomycotina</taxon>
        <taxon>Dothideomycetes</taxon>
        <taxon>Dothideomycetidae</taxon>
        <taxon>Mycosphaerellales</taxon>
        <taxon>Teratosphaeriaceae</taxon>
        <taxon>Hortaea</taxon>
    </lineage>
</organism>
<dbReference type="AlphaFoldDB" id="A0A3M7DB81"/>
<accession>A0A3M7DB81</accession>
<dbReference type="InterPro" id="IPR027417">
    <property type="entry name" value="P-loop_NTPase"/>
</dbReference>
<name>A0A3M7DB81_HORWE</name>
<evidence type="ECO:0000256" key="1">
    <source>
        <dbReference type="SAM" id="MobiDB-lite"/>
    </source>
</evidence>
<dbReference type="SUPFAM" id="SSF52540">
    <property type="entry name" value="P-loop containing nucleoside triphosphate hydrolases"/>
    <property type="match status" value="1"/>
</dbReference>
<protein>
    <recommendedName>
        <fullName evidence="4">Ryanodine receptor Ryr domain-containing protein</fullName>
    </recommendedName>
</protein>
<dbReference type="Gene3D" id="6.20.350.10">
    <property type="match status" value="1"/>
</dbReference>
<dbReference type="EMBL" id="QWIO01002131">
    <property type="protein sequence ID" value="RMY61608.1"/>
    <property type="molecule type" value="Genomic_DNA"/>
</dbReference>
<dbReference type="VEuPathDB" id="FungiDB:BTJ68_12684"/>
<evidence type="ECO:0000313" key="2">
    <source>
        <dbReference type="EMBL" id="RMY61608.1"/>
    </source>
</evidence>
<comment type="caution">
    <text evidence="2">The sequence shown here is derived from an EMBL/GenBank/DDBJ whole genome shotgun (WGS) entry which is preliminary data.</text>
</comment>
<evidence type="ECO:0000313" key="3">
    <source>
        <dbReference type="Proteomes" id="UP000269539"/>
    </source>
</evidence>
<dbReference type="Proteomes" id="UP000269539">
    <property type="component" value="Unassembled WGS sequence"/>
</dbReference>